<name>A0AAW4W0K5_9FIRM</name>
<sequence>MYYTNKETFVLSADGCMDTERGGLESILAGNDEGAKGCCFSVAMSADGIAVLSSDGCAAAPDGTRLPVSDYSYAELHQAAPQLTPVSQAIELARTCQGKIAITVHDQTMLRQLRMTLRYADCLDDTIIIGLGLVEAARVASANPDLHIMGELPNLPSEIDALVNAAQTTGLFGLRAEPKDLSERLVSACRQAGLFTMSRCTDDPNTLAELIRKGVNFIETRRPDITAALLPAGEAEPHGIPLRY</sequence>
<dbReference type="InterPro" id="IPR017946">
    <property type="entry name" value="PLC-like_Pdiesterase_TIM-brl"/>
</dbReference>
<dbReference type="Gene3D" id="3.20.20.190">
    <property type="entry name" value="Phosphatidylinositol (PI) phosphodiesterase"/>
    <property type="match status" value="1"/>
</dbReference>
<dbReference type="GO" id="GO:0008081">
    <property type="term" value="F:phosphoric diester hydrolase activity"/>
    <property type="evidence" value="ECO:0007669"/>
    <property type="project" value="InterPro"/>
</dbReference>
<dbReference type="GO" id="GO:0006629">
    <property type="term" value="P:lipid metabolic process"/>
    <property type="evidence" value="ECO:0007669"/>
    <property type="project" value="InterPro"/>
</dbReference>
<evidence type="ECO:0000313" key="1">
    <source>
        <dbReference type="EMBL" id="MCC2176451.1"/>
    </source>
</evidence>
<dbReference type="EMBL" id="JAJEPX010000009">
    <property type="protein sequence ID" value="MCC2176451.1"/>
    <property type="molecule type" value="Genomic_DNA"/>
</dbReference>
<evidence type="ECO:0008006" key="3">
    <source>
        <dbReference type="Google" id="ProtNLM"/>
    </source>
</evidence>
<protein>
    <recommendedName>
        <fullName evidence="3">Glycerophosphoryl diester phosphodiesterase</fullName>
    </recommendedName>
</protein>
<organism evidence="1 2">
    <name type="scientific">Agathobaculum butyriciproducens</name>
    <dbReference type="NCBI Taxonomy" id="1628085"/>
    <lineage>
        <taxon>Bacteria</taxon>
        <taxon>Bacillati</taxon>
        <taxon>Bacillota</taxon>
        <taxon>Clostridia</taxon>
        <taxon>Eubacteriales</taxon>
        <taxon>Butyricicoccaceae</taxon>
        <taxon>Agathobaculum</taxon>
    </lineage>
</organism>
<dbReference type="SUPFAM" id="SSF51695">
    <property type="entry name" value="PLC-like phosphodiesterases"/>
    <property type="match status" value="1"/>
</dbReference>
<accession>A0AAW4W0K5</accession>
<dbReference type="RefSeq" id="WP_116705419.1">
    <property type="nucleotide sequence ID" value="NZ_DBEZNG010000083.1"/>
</dbReference>
<proteinExistence type="predicted"/>
<keyword evidence="2" id="KW-1185">Reference proteome</keyword>
<dbReference type="GeneID" id="98660092"/>
<evidence type="ECO:0000313" key="2">
    <source>
        <dbReference type="Proteomes" id="UP001298753"/>
    </source>
</evidence>
<comment type="caution">
    <text evidence="1">The sequence shown here is derived from an EMBL/GenBank/DDBJ whole genome shotgun (WGS) entry which is preliminary data.</text>
</comment>
<gene>
    <name evidence="1" type="ORF">LKD22_04785</name>
</gene>
<reference evidence="1 2" key="1">
    <citation type="submission" date="2021-10" db="EMBL/GenBank/DDBJ databases">
        <title>Anaerobic single-cell dispensing facilitates the cultivation of human gut bacteria.</title>
        <authorList>
            <person name="Afrizal A."/>
        </authorList>
    </citation>
    <scope>NUCLEOTIDE SEQUENCE [LARGE SCALE GENOMIC DNA]</scope>
    <source>
        <strain evidence="1 2">CLA-AA-H270</strain>
    </source>
</reference>
<dbReference type="AlphaFoldDB" id="A0AAW4W0K5"/>
<dbReference type="Proteomes" id="UP001298753">
    <property type="component" value="Unassembled WGS sequence"/>
</dbReference>